<evidence type="ECO:0000313" key="4">
    <source>
        <dbReference type="EMBL" id="MBB5348899.1"/>
    </source>
</evidence>
<dbReference type="InterPro" id="IPR007428">
    <property type="entry name" value="MlaA"/>
</dbReference>
<dbReference type="GO" id="GO:0016020">
    <property type="term" value="C:membrane"/>
    <property type="evidence" value="ECO:0007669"/>
    <property type="project" value="InterPro"/>
</dbReference>
<dbReference type="Proteomes" id="UP000539642">
    <property type="component" value="Unassembled WGS sequence"/>
</dbReference>
<evidence type="ECO:0000313" key="5">
    <source>
        <dbReference type="Proteomes" id="UP000539642"/>
    </source>
</evidence>
<dbReference type="GO" id="GO:0120010">
    <property type="term" value="P:intermembrane phospholipid transfer"/>
    <property type="evidence" value="ECO:0007669"/>
    <property type="project" value="TreeGrafter"/>
</dbReference>
<dbReference type="EMBL" id="JACHEO010000016">
    <property type="protein sequence ID" value="MBB5348899.1"/>
    <property type="molecule type" value="Genomic_DNA"/>
</dbReference>
<dbReference type="PRINTS" id="PR01805">
    <property type="entry name" value="VACJLIPOPROT"/>
</dbReference>
<reference evidence="4 5" key="1">
    <citation type="submission" date="2020-08" db="EMBL/GenBank/DDBJ databases">
        <title>Genomic Encyclopedia of Type Strains, Phase IV (KMG-IV): sequencing the most valuable type-strain genomes for metagenomic binning, comparative biology and taxonomic classification.</title>
        <authorList>
            <person name="Goeker M."/>
        </authorList>
    </citation>
    <scope>NUCLEOTIDE SEQUENCE [LARGE SCALE GENOMIC DNA]</scope>
    <source>
        <strain evidence="4 5">DSM 28570</strain>
    </source>
</reference>
<proteinExistence type="inferred from homology"/>
<evidence type="ECO:0000256" key="1">
    <source>
        <dbReference type="ARBA" id="ARBA00010634"/>
    </source>
</evidence>
<dbReference type="AlphaFoldDB" id="A0A840V581"/>
<dbReference type="PANTHER" id="PTHR30035:SF3">
    <property type="entry name" value="INTERMEMBRANE PHOSPHOLIPID TRANSPORT SYSTEM LIPOPROTEIN MLAA"/>
    <property type="match status" value="1"/>
</dbReference>
<name>A0A840V581_9BACT</name>
<protein>
    <submittedName>
        <fullName evidence="4">Phospholipid-binding lipoprotein MlaA</fullName>
    </submittedName>
</protein>
<organism evidence="4 5">
    <name type="scientific">Desulfoprunum benzoelyticum</name>
    <dbReference type="NCBI Taxonomy" id="1506996"/>
    <lineage>
        <taxon>Bacteria</taxon>
        <taxon>Pseudomonadati</taxon>
        <taxon>Thermodesulfobacteriota</taxon>
        <taxon>Desulfobulbia</taxon>
        <taxon>Desulfobulbales</taxon>
        <taxon>Desulfobulbaceae</taxon>
        <taxon>Desulfoprunum</taxon>
    </lineage>
</organism>
<evidence type="ECO:0000256" key="3">
    <source>
        <dbReference type="SAM" id="SignalP"/>
    </source>
</evidence>
<keyword evidence="4" id="KW-0449">Lipoprotein</keyword>
<dbReference type="RefSeq" id="WP_183351713.1">
    <property type="nucleotide sequence ID" value="NZ_JACHEO010000016.1"/>
</dbReference>
<feature type="signal peptide" evidence="3">
    <location>
        <begin position="1"/>
        <end position="32"/>
    </location>
</feature>
<keyword evidence="2 3" id="KW-0732">Signal</keyword>
<accession>A0A840V581</accession>
<evidence type="ECO:0000256" key="2">
    <source>
        <dbReference type="ARBA" id="ARBA00022729"/>
    </source>
</evidence>
<dbReference type="Pfam" id="PF04333">
    <property type="entry name" value="MlaA"/>
    <property type="match status" value="1"/>
</dbReference>
<gene>
    <name evidence="4" type="ORF">HNQ81_002640</name>
</gene>
<keyword evidence="5" id="KW-1185">Reference proteome</keyword>
<comment type="similarity">
    <text evidence="1">Belongs to the MlaA family.</text>
</comment>
<sequence length="264" mass="29324">MKIRTCSAIPVLLCLWLFLLGSSLIAPVAAVAADAMPDLLLEDEYDNDYDDWQDADIISDPLEPWNRAVFVFNDKLYFWMLKPVKNVYAEALPHDIRGCIDNFVNNLSSPIVLINTLLQGRFSDAWTVISRFGINTVLGVYGFGDPAASEFAMHPPSADFGQTLGRYGAGTGIYLYWPIFGPSNVRDTLGRVADFAANPVNYVGLNSDEALGYSGTALVNRMSVSPDVYEETIKYSLDPYVAIRQGYYEYRNARIRGGGTEENQ</sequence>
<comment type="caution">
    <text evidence="4">The sequence shown here is derived from an EMBL/GenBank/DDBJ whole genome shotgun (WGS) entry which is preliminary data.</text>
</comment>
<feature type="chain" id="PRO_5032752953" evidence="3">
    <location>
        <begin position="33"/>
        <end position="264"/>
    </location>
</feature>
<dbReference type="PANTHER" id="PTHR30035">
    <property type="entry name" value="LIPOPROTEIN VACJ-RELATED"/>
    <property type="match status" value="1"/>
</dbReference>